<dbReference type="Proteomes" id="UP000447434">
    <property type="component" value="Chromosome 8"/>
</dbReference>
<protein>
    <submittedName>
        <fullName evidence="2">Uncharacterized protein</fullName>
    </submittedName>
</protein>
<proteinExistence type="predicted"/>
<dbReference type="EMBL" id="WOCE01000008">
    <property type="protein sequence ID" value="KAE9607955.1"/>
    <property type="molecule type" value="Genomic_DNA"/>
</dbReference>
<gene>
    <name evidence="2" type="ORF">Lalb_Chr08g0230421</name>
</gene>
<feature type="compositionally biased region" description="Basic and acidic residues" evidence="1">
    <location>
        <begin position="23"/>
        <end position="44"/>
    </location>
</feature>
<keyword evidence="3" id="KW-1185">Reference proteome</keyword>
<comment type="caution">
    <text evidence="2">The sequence shown here is derived from an EMBL/GenBank/DDBJ whole genome shotgun (WGS) entry which is preliminary data.</text>
</comment>
<organism evidence="2 3">
    <name type="scientific">Lupinus albus</name>
    <name type="common">White lupine</name>
    <name type="synonym">Lupinus termis</name>
    <dbReference type="NCBI Taxonomy" id="3870"/>
    <lineage>
        <taxon>Eukaryota</taxon>
        <taxon>Viridiplantae</taxon>
        <taxon>Streptophyta</taxon>
        <taxon>Embryophyta</taxon>
        <taxon>Tracheophyta</taxon>
        <taxon>Spermatophyta</taxon>
        <taxon>Magnoliopsida</taxon>
        <taxon>eudicotyledons</taxon>
        <taxon>Gunneridae</taxon>
        <taxon>Pentapetalae</taxon>
        <taxon>rosids</taxon>
        <taxon>fabids</taxon>
        <taxon>Fabales</taxon>
        <taxon>Fabaceae</taxon>
        <taxon>Papilionoideae</taxon>
        <taxon>50 kb inversion clade</taxon>
        <taxon>genistoids sensu lato</taxon>
        <taxon>core genistoids</taxon>
        <taxon>Genisteae</taxon>
        <taxon>Lupinus</taxon>
    </lineage>
</organism>
<sequence length="50" mass="5960">MFLCNTPPQPGALILRWHQLRTSGKESNNRKNNQQKDHKPEFPSRRILYL</sequence>
<accession>A0A6A4Q1J8</accession>
<reference evidence="3" key="1">
    <citation type="journal article" date="2020" name="Nat. Commun.">
        <title>Genome sequence of the cluster root forming white lupin.</title>
        <authorList>
            <person name="Hufnagel B."/>
            <person name="Marques A."/>
            <person name="Soriano A."/>
            <person name="Marques L."/>
            <person name="Divol F."/>
            <person name="Doumas P."/>
            <person name="Sallet E."/>
            <person name="Mancinotti D."/>
            <person name="Carrere S."/>
            <person name="Marande W."/>
            <person name="Arribat S."/>
            <person name="Keller J."/>
            <person name="Huneau C."/>
            <person name="Blein T."/>
            <person name="Aime D."/>
            <person name="Laguerre M."/>
            <person name="Taylor J."/>
            <person name="Schubert V."/>
            <person name="Nelson M."/>
            <person name="Geu-Flores F."/>
            <person name="Crespi M."/>
            <person name="Gallardo-Guerrero K."/>
            <person name="Delaux P.-M."/>
            <person name="Salse J."/>
            <person name="Berges H."/>
            <person name="Guyot R."/>
            <person name="Gouzy J."/>
            <person name="Peret B."/>
        </authorList>
    </citation>
    <scope>NUCLEOTIDE SEQUENCE [LARGE SCALE GENOMIC DNA]</scope>
    <source>
        <strain evidence="3">cv. Amiga</strain>
    </source>
</reference>
<dbReference type="AlphaFoldDB" id="A0A6A4Q1J8"/>
<feature type="region of interest" description="Disordered" evidence="1">
    <location>
        <begin position="21"/>
        <end position="50"/>
    </location>
</feature>
<evidence type="ECO:0000313" key="3">
    <source>
        <dbReference type="Proteomes" id="UP000447434"/>
    </source>
</evidence>
<evidence type="ECO:0000256" key="1">
    <source>
        <dbReference type="SAM" id="MobiDB-lite"/>
    </source>
</evidence>
<evidence type="ECO:0000313" key="2">
    <source>
        <dbReference type="EMBL" id="KAE9607955.1"/>
    </source>
</evidence>
<name>A0A6A4Q1J8_LUPAL</name>